<keyword evidence="1" id="KW-0560">Oxidoreductase</keyword>
<dbReference type="PRINTS" id="PR00080">
    <property type="entry name" value="SDRFAMILY"/>
</dbReference>
<dbReference type="Pfam" id="PF00106">
    <property type="entry name" value="adh_short"/>
    <property type="match status" value="1"/>
</dbReference>
<dbReference type="PANTHER" id="PTHR43975:SF2">
    <property type="entry name" value="EG:BACR7A4.14 PROTEIN-RELATED"/>
    <property type="match status" value="1"/>
</dbReference>
<keyword evidence="4" id="KW-1185">Reference proteome</keyword>
<dbReference type="Proteomes" id="UP001151699">
    <property type="component" value="Chromosome B"/>
</dbReference>
<evidence type="ECO:0000256" key="1">
    <source>
        <dbReference type="ARBA" id="ARBA00023002"/>
    </source>
</evidence>
<comment type="caution">
    <text evidence="3">The sequence shown here is derived from an EMBL/GenBank/DDBJ whole genome shotgun (WGS) entry which is preliminary data.</text>
</comment>
<protein>
    <submittedName>
        <fullName evidence="3">Glucose 1-dehydrogenase</fullName>
    </submittedName>
</protein>
<accession>A0A9Q0N685</accession>
<gene>
    <name evidence="3" type="primary">gdh_1</name>
    <name evidence="3" type="ORF">Bhyg_09131</name>
</gene>
<proteinExistence type="inferred from homology"/>
<dbReference type="InterPro" id="IPR036291">
    <property type="entry name" value="NAD(P)-bd_dom_sf"/>
</dbReference>
<evidence type="ECO:0000313" key="4">
    <source>
        <dbReference type="Proteomes" id="UP001151699"/>
    </source>
</evidence>
<dbReference type="InterPro" id="IPR002347">
    <property type="entry name" value="SDR_fam"/>
</dbReference>
<dbReference type="PANTHER" id="PTHR43975">
    <property type="entry name" value="ZGC:101858"/>
    <property type="match status" value="1"/>
</dbReference>
<dbReference type="FunFam" id="3.40.50.720:FF:000084">
    <property type="entry name" value="Short-chain dehydrogenase reductase"/>
    <property type="match status" value="1"/>
</dbReference>
<dbReference type="InterPro" id="IPR020904">
    <property type="entry name" value="Sc_DH/Rdtase_CS"/>
</dbReference>
<dbReference type="OrthoDB" id="47007at2759"/>
<name>A0A9Q0N685_9DIPT</name>
<dbReference type="PROSITE" id="PS00061">
    <property type="entry name" value="ADH_SHORT"/>
    <property type="match status" value="1"/>
</dbReference>
<comment type="similarity">
    <text evidence="2">Belongs to the short-chain dehydrogenases/reductases (SDR) family.</text>
</comment>
<evidence type="ECO:0000256" key="2">
    <source>
        <dbReference type="RuleBase" id="RU000363"/>
    </source>
</evidence>
<dbReference type="Gene3D" id="3.40.50.720">
    <property type="entry name" value="NAD(P)-binding Rossmann-like Domain"/>
    <property type="match status" value="1"/>
</dbReference>
<organism evidence="3 4">
    <name type="scientific">Pseudolycoriella hygida</name>
    <dbReference type="NCBI Taxonomy" id="35572"/>
    <lineage>
        <taxon>Eukaryota</taxon>
        <taxon>Metazoa</taxon>
        <taxon>Ecdysozoa</taxon>
        <taxon>Arthropoda</taxon>
        <taxon>Hexapoda</taxon>
        <taxon>Insecta</taxon>
        <taxon>Pterygota</taxon>
        <taxon>Neoptera</taxon>
        <taxon>Endopterygota</taxon>
        <taxon>Diptera</taxon>
        <taxon>Nematocera</taxon>
        <taxon>Sciaroidea</taxon>
        <taxon>Sciaridae</taxon>
        <taxon>Pseudolycoriella</taxon>
    </lineage>
</organism>
<dbReference type="SUPFAM" id="SSF51735">
    <property type="entry name" value="NAD(P)-binding Rossmann-fold domains"/>
    <property type="match status" value="1"/>
</dbReference>
<dbReference type="PRINTS" id="PR00081">
    <property type="entry name" value="GDHRDH"/>
</dbReference>
<sequence>MSLTGKVVLITGASSGIGADAARHLAKLGAKVSLVGRNQKRLNEVAEKIINDGSPTPLSIAADVTQESQRIVDETINHFGQLDVLINNAGIFISDSLDAFDINEYDRVMNINLRSVVCLTHLAVPHLEKTKGNIVNVSSDAGTLPYDVYLSYCISKAGINHFTKCAAVGLASKGIRVNAINPGDIRTPIFALAGVTDTEKYFEEATKNYLVGRVGEVSDTSAAIEYLVTQSFINGILLPVDGGLTCSGPKH</sequence>
<evidence type="ECO:0000313" key="3">
    <source>
        <dbReference type="EMBL" id="KAJ6644165.1"/>
    </source>
</evidence>
<reference evidence="3" key="1">
    <citation type="submission" date="2022-07" db="EMBL/GenBank/DDBJ databases">
        <authorList>
            <person name="Trinca V."/>
            <person name="Uliana J.V.C."/>
            <person name="Torres T.T."/>
            <person name="Ward R.J."/>
            <person name="Monesi N."/>
        </authorList>
    </citation>
    <scope>NUCLEOTIDE SEQUENCE</scope>
    <source>
        <strain evidence="3">HSMRA1968</strain>
        <tissue evidence="3">Whole embryos</tissue>
    </source>
</reference>
<dbReference type="GO" id="GO:0016491">
    <property type="term" value="F:oxidoreductase activity"/>
    <property type="evidence" value="ECO:0007669"/>
    <property type="project" value="UniProtKB-KW"/>
</dbReference>
<dbReference type="EMBL" id="WJQU01000002">
    <property type="protein sequence ID" value="KAJ6644165.1"/>
    <property type="molecule type" value="Genomic_DNA"/>
</dbReference>
<dbReference type="AlphaFoldDB" id="A0A9Q0N685"/>